<accession>A0A9P7ULU0</accession>
<dbReference type="KEGG" id="more:E1B28_002504"/>
<proteinExistence type="inferred from homology"/>
<comment type="similarity">
    <text evidence="1">Belongs to the SEN15 family.</text>
</comment>
<dbReference type="EMBL" id="CM032190">
    <property type="protein sequence ID" value="KAG7086555.1"/>
    <property type="molecule type" value="Genomic_DNA"/>
</dbReference>
<name>A0A9P7ULU0_9AGAR</name>
<gene>
    <name evidence="4" type="ORF">E1B28_002504</name>
</gene>
<evidence type="ECO:0000259" key="3">
    <source>
        <dbReference type="Pfam" id="PF09631"/>
    </source>
</evidence>
<dbReference type="RefSeq" id="XP_043003026.1">
    <property type="nucleotide sequence ID" value="XM_043159425.1"/>
</dbReference>
<evidence type="ECO:0000256" key="1">
    <source>
        <dbReference type="ARBA" id="ARBA00006091"/>
    </source>
</evidence>
<dbReference type="Pfam" id="PF09631">
    <property type="entry name" value="Sen15"/>
    <property type="match status" value="1"/>
</dbReference>
<dbReference type="GO" id="GO:0006388">
    <property type="term" value="P:tRNA splicing, via endonucleolytic cleavage and ligation"/>
    <property type="evidence" value="ECO:0007669"/>
    <property type="project" value="InterPro"/>
</dbReference>
<organism evidence="4 5">
    <name type="scientific">Marasmius oreades</name>
    <name type="common">fairy-ring Marasmius</name>
    <dbReference type="NCBI Taxonomy" id="181124"/>
    <lineage>
        <taxon>Eukaryota</taxon>
        <taxon>Fungi</taxon>
        <taxon>Dikarya</taxon>
        <taxon>Basidiomycota</taxon>
        <taxon>Agaricomycotina</taxon>
        <taxon>Agaricomycetes</taxon>
        <taxon>Agaricomycetidae</taxon>
        <taxon>Agaricales</taxon>
        <taxon>Marasmiineae</taxon>
        <taxon>Marasmiaceae</taxon>
        <taxon>Marasmius</taxon>
    </lineage>
</organism>
<dbReference type="InterPro" id="IPR036167">
    <property type="entry name" value="tRNA_intron_Endo_cat-like_sf"/>
</dbReference>
<dbReference type="SUPFAM" id="SSF53032">
    <property type="entry name" value="tRNA-intron endonuclease catalytic domain-like"/>
    <property type="match status" value="1"/>
</dbReference>
<sequence>MENHPSYPELSSLISEYPKHAGALFQTYNDLLLAQQWRDVEVQDLGAPHLRGYILGRRPVTATDADALLYVVPCSVTESISVDWLAGVFEKLATEEIYLAINTDDSSVVYYQISDGIVKPFI</sequence>
<dbReference type="AlphaFoldDB" id="A0A9P7ULU0"/>
<dbReference type="PANTHER" id="PTHR28582:SF1">
    <property type="entry name" value="TRNA-SPLICING ENDONUCLEASE SUBUNIT SEN15"/>
    <property type="match status" value="1"/>
</dbReference>
<dbReference type="GO" id="GO:0005634">
    <property type="term" value="C:nucleus"/>
    <property type="evidence" value="ECO:0007669"/>
    <property type="project" value="UniProtKB-ARBA"/>
</dbReference>
<keyword evidence="2" id="KW-0819">tRNA processing</keyword>
<dbReference type="InterPro" id="IPR018593">
    <property type="entry name" value="tRNA-endonuc_su_Sen15"/>
</dbReference>
<dbReference type="Gene3D" id="3.40.1350.10">
    <property type="match status" value="1"/>
</dbReference>
<feature type="domain" description="tRNA-splicing endonuclease subunit Sen15" evidence="3">
    <location>
        <begin position="26"/>
        <end position="120"/>
    </location>
</feature>
<evidence type="ECO:0000313" key="4">
    <source>
        <dbReference type="EMBL" id="KAG7086555.1"/>
    </source>
</evidence>
<dbReference type="GeneID" id="66071580"/>
<dbReference type="InterPro" id="IPR011856">
    <property type="entry name" value="tRNA_endonuc-like_dom_sf"/>
</dbReference>
<comment type="caution">
    <text evidence="4">The sequence shown here is derived from an EMBL/GenBank/DDBJ whole genome shotgun (WGS) entry which is preliminary data.</text>
</comment>
<dbReference type="PANTHER" id="PTHR28582">
    <property type="entry name" value="TRNA-SPLICING ENDONUCLEASE SUBUNIT SEN15"/>
    <property type="match status" value="1"/>
</dbReference>
<evidence type="ECO:0000313" key="5">
    <source>
        <dbReference type="Proteomes" id="UP001049176"/>
    </source>
</evidence>
<protein>
    <recommendedName>
        <fullName evidence="3">tRNA-splicing endonuclease subunit Sen15 domain-containing protein</fullName>
    </recommendedName>
</protein>
<keyword evidence="5" id="KW-1185">Reference proteome</keyword>
<evidence type="ECO:0000256" key="2">
    <source>
        <dbReference type="ARBA" id="ARBA00022694"/>
    </source>
</evidence>
<dbReference type="Proteomes" id="UP001049176">
    <property type="component" value="Chromosome 10"/>
</dbReference>
<dbReference type="GO" id="GO:0003676">
    <property type="term" value="F:nucleic acid binding"/>
    <property type="evidence" value="ECO:0007669"/>
    <property type="project" value="InterPro"/>
</dbReference>
<reference evidence="4" key="1">
    <citation type="journal article" date="2021" name="Genome Biol. Evol.">
        <title>The assembled and annotated genome of the fairy-ring fungus Marasmius oreades.</title>
        <authorList>
            <person name="Hiltunen M."/>
            <person name="Ament-Velasquez S.L."/>
            <person name="Johannesson H."/>
        </authorList>
    </citation>
    <scope>NUCLEOTIDE SEQUENCE</scope>
    <source>
        <strain evidence="4">03SP1</strain>
    </source>
</reference>
<dbReference type="OrthoDB" id="10002170at2759"/>